<accession>A0ABP7SBL1</accession>
<dbReference type="PROSITE" id="PS51257">
    <property type="entry name" value="PROKAR_LIPOPROTEIN"/>
    <property type="match status" value="1"/>
</dbReference>
<dbReference type="SUPFAM" id="SSF75304">
    <property type="entry name" value="Amidase signature (AS) enzymes"/>
    <property type="match status" value="1"/>
</dbReference>
<keyword evidence="4" id="KW-1185">Reference proteome</keyword>
<evidence type="ECO:0000313" key="3">
    <source>
        <dbReference type="EMBL" id="GAA4009284.1"/>
    </source>
</evidence>
<evidence type="ECO:0000256" key="1">
    <source>
        <dbReference type="SAM" id="SignalP"/>
    </source>
</evidence>
<feature type="domain" description="Amidase" evidence="2">
    <location>
        <begin position="58"/>
        <end position="497"/>
    </location>
</feature>
<dbReference type="InterPro" id="IPR023631">
    <property type="entry name" value="Amidase_dom"/>
</dbReference>
<dbReference type="Proteomes" id="UP001500235">
    <property type="component" value="Unassembled WGS sequence"/>
</dbReference>
<dbReference type="PANTHER" id="PTHR42678">
    <property type="entry name" value="AMIDASE"/>
    <property type="match status" value="1"/>
</dbReference>
<evidence type="ECO:0000313" key="4">
    <source>
        <dbReference type="Proteomes" id="UP001500235"/>
    </source>
</evidence>
<reference evidence="4" key="1">
    <citation type="journal article" date="2019" name="Int. J. Syst. Evol. Microbiol.">
        <title>The Global Catalogue of Microorganisms (GCM) 10K type strain sequencing project: providing services to taxonomists for standard genome sequencing and annotation.</title>
        <authorList>
            <consortium name="The Broad Institute Genomics Platform"/>
            <consortium name="The Broad Institute Genome Sequencing Center for Infectious Disease"/>
            <person name="Wu L."/>
            <person name="Ma J."/>
        </authorList>
    </citation>
    <scope>NUCLEOTIDE SEQUENCE [LARGE SCALE GENOMIC DNA]</scope>
    <source>
        <strain evidence="4">JCM 17563</strain>
    </source>
</reference>
<keyword evidence="1" id="KW-0732">Signal</keyword>
<proteinExistence type="predicted"/>
<protein>
    <submittedName>
        <fullName evidence="3">Amidase</fullName>
    </submittedName>
</protein>
<feature type="signal peptide" evidence="1">
    <location>
        <begin position="1"/>
        <end position="22"/>
    </location>
</feature>
<dbReference type="Gene3D" id="3.90.1300.10">
    <property type="entry name" value="Amidase signature (AS) domain"/>
    <property type="match status" value="1"/>
</dbReference>
<dbReference type="PANTHER" id="PTHR42678:SF34">
    <property type="entry name" value="OS04G0183300 PROTEIN"/>
    <property type="match status" value="1"/>
</dbReference>
<gene>
    <name evidence="3" type="ORF">GCM10022280_02640</name>
</gene>
<evidence type="ECO:0000259" key="2">
    <source>
        <dbReference type="Pfam" id="PF01425"/>
    </source>
</evidence>
<dbReference type="NCBIfam" id="NF006006">
    <property type="entry name" value="PRK08137.1"/>
    <property type="match status" value="1"/>
</dbReference>
<feature type="chain" id="PRO_5046220528" evidence="1">
    <location>
        <begin position="23"/>
        <end position="536"/>
    </location>
</feature>
<dbReference type="EMBL" id="BAABBQ010000001">
    <property type="protein sequence ID" value="GAA4009284.1"/>
    <property type="molecule type" value="Genomic_DNA"/>
</dbReference>
<dbReference type="Pfam" id="PF01425">
    <property type="entry name" value="Amidase"/>
    <property type="match status" value="1"/>
</dbReference>
<name>A0ABP7SBL1_9SPHN</name>
<comment type="caution">
    <text evidence="3">The sequence shown here is derived from an EMBL/GenBank/DDBJ whole genome shotgun (WGS) entry which is preliminary data.</text>
</comment>
<dbReference type="InterPro" id="IPR036928">
    <property type="entry name" value="AS_sf"/>
</dbReference>
<sequence>MTNGMRLLPLAALLLGGCTTIAVSPGFDDLEDGTAPVMAAPPPPGPPRLESLSAVESVRSAQGWIAANDRVLQAVIALDPTALDQAARVDRAPPGRGPMRGRPILIKDNVEVAGMPTTAGSLALAANTTNRDAPIITRLREAGAVILGKSNLSEWANIRSTTSISGWSAVGGQTRNPWALDRNTCGSSSGSGAAVAAGYVDYAIGTETDGSIACPASFNGVVGLKPTLGFVSRTHIVPISHSQDTAGPMTRTVRQAAELMNVITGSDPADPATAQADGHRSDFAAGLSPDALKGQRIAVLRFAGGFGTEALFDAAVTALKGAGADVVEVKEFKPTGDFGDDEFKVLVAELKTDLNAYLASSPAAIPKTLAEVIAFNKAQAAAEMQLFGQEIFEMAEKTRGVDDPAYRKARANSLRIATTDLDRLLTENKAVALVFPTYQAAWKIDVVNRDVSSGGGNVGSMAAVAGYPHLTVPMGLLRGLPVGLSFVGPRWSDARLLALGNAYELARGELPRPRFLPSIEEAPEYAPALGRQQVRP</sequence>
<organism evidence="3 4">
    <name type="scientific">Sphingomonas swuensis</name>
    <dbReference type="NCBI Taxonomy" id="977800"/>
    <lineage>
        <taxon>Bacteria</taxon>
        <taxon>Pseudomonadati</taxon>
        <taxon>Pseudomonadota</taxon>
        <taxon>Alphaproteobacteria</taxon>
        <taxon>Sphingomonadales</taxon>
        <taxon>Sphingomonadaceae</taxon>
        <taxon>Sphingomonas</taxon>
    </lineage>
</organism>